<keyword evidence="2 3" id="KW-0732">Signal</keyword>
<dbReference type="Gene3D" id="2.10.25.10">
    <property type="entry name" value="Laminin"/>
    <property type="match status" value="1"/>
</dbReference>
<evidence type="ECO:0000256" key="2">
    <source>
        <dbReference type="ARBA" id="ARBA00022729"/>
    </source>
</evidence>
<dbReference type="Pfam" id="PF13947">
    <property type="entry name" value="GUB_WAK_bind"/>
    <property type="match status" value="1"/>
</dbReference>
<protein>
    <recommendedName>
        <fullName evidence="8">Wall-associated receptor kinase galacturonan-binding domain-containing protein</fullName>
    </recommendedName>
</protein>
<organism evidence="6 7">
    <name type="scientific">Carpinus fangiana</name>
    <dbReference type="NCBI Taxonomy" id="176857"/>
    <lineage>
        <taxon>Eukaryota</taxon>
        <taxon>Viridiplantae</taxon>
        <taxon>Streptophyta</taxon>
        <taxon>Embryophyta</taxon>
        <taxon>Tracheophyta</taxon>
        <taxon>Spermatophyta</taxon>
        <taxon>Magnoliopsida</taxon>
        <taxon>eudicotyledons</taxon>
        <taxon>Gunneridae</taxon>
        <taxon>Pentapetalae</taxon>
        <taxon>rosids</taxon>
        <taxon>fabids</taxon>
        <taxon>Fagales</taxon>
        <taxon>Betulaceae</taxon>
        <taxon>Carpinus</taxon>
    </lineage>
</organism>
<dbReference type="OrthoDB" id="4062651at2759"/>
<evidence type="ECO:0000256" key="3">
    <source>
        <dbReference type="SAM" id="SignalP"/>
    </source>
</evidence>
<evidence type="ECO:0000259" key="4">
    <source>
        <dbReference type="Pfam" id="PF00008"/>
    </source>
</evidence>
<proteinExistence type="predicted"/>
<feature type="domain" description="EGF-like" evidence="4">
    <location>
        <begin position="247"/>
        <end position="278"/>
    </location>
</feature>
<keyword evidence="7" id="KW-1185">Reference proteome</keyword>
<dbReference type="Pfam" id="PF00008">
    <property type="entry name" value="EGF"/>
    <property type="match status" value="1"/>
</dbReference>
<evidence type="ECO:0000256" key="1">
    <source>
        <dbReference type="ARBA" id="ARBA00004167"/>
    </source>
</evidence>
<dbReference type="InterPro" id="IPR000742">
    <property type="entry name" value="EGF"/>
</dbReference>
<comment type="subcellular location">
    <subcellularLocation>
        <location evidence="1">Membrane</location>
        <topology evidence="1">Single-pass membrane protein</topology>
    </subcellularLocation>
</comment>
<feature type="chain" id="PRO_5024379171" description="Wall-associated receptor kinase galacturonan-binding domain-containing protein" evidence="3">
    <location>
        <begin position="33"/>
        <end position="304"/>
    </location>
</feature>
<comment type="caution">
    <text evidence="6">The sequence shown here is derived from an EMBL/GenBank/DDBJ whole genome shotgun (WGS) entry which is preliminary data.</text>
</comment>
<dbReference type="Proteomes" id="UP000327013">
    <property type="component" value="Unassembled WGS sequence"/>
</dbReference>
<name>A0A5N6L6K1_9ROSI</name>
<evidence type="ECO:0008006" key="8">
    <source>
        <dbReference type="Google" id="ProtNLM"/>
    </source>
</evidence>
<dbReference type="InterPro" id="IPR025287">
    <property type="entry name" value="WAK_GUB"/>
</dbReference>
<accession>A0A5N6L6K1</accession>
<sequence length="304" mass="33368">MAMGLSGKLLQSMVAGVIVFAIVATATTATMAKPDCPSECGGVEIPYPFGLNEACYLDKSFNITCDDSGKPMVGNLDVTKISIETHELRILQYVARDCYDQFGKPGKQNDPTLWAAQYTISNSKNKFTVLGCDTYAYLRGSQNGEYYWTGCISLCNSLKNVVNGSCSGVGCCEVGFPDGLKDIGVEVGSYYNHTNVSDFNPCGYAFVVEKGEFNFSSDYLHDLPNKTVPLVFDWAVSDEKCKEAQNKPNFACQENSECFEPQNRQGYRCKCKQGYQGNPYLHGHGGCQGTYYTSTKLPNRNGKT</sequence>
<evidence type="ECO:0000259" key="5">
    <source>
        <dbReference type="Pfam" id="PF13947"/>
    </source>
</evidence>
<evidence type="ECO:0000313" key="6">
    <source>
        <dbReference type="EMBL" id="KAC5425742.1"/>
    </source>
</evidence>
<reference evidence="6 7" key="1">
    <citation type="submission" date="2019-06" db="EMBL/GenBank/DDBJ databases">
        <title>A chromosomal-level reference genome of Carpinus fangiana (Coryloideae, Betulaceae).</title>
        <authorList>
            <person name="Yang X."/>
            <person name="Wang Z."/>
            <person name="Zhang L."/>
            <person name="Hao G."/>
            <person name="Liu J."/>
            <person name="Yang Y."/>
        </authorList>
    </citation>
    <scope>NUCLEOTIDE SEQUENCE [LARGE SCALE GENOMIC DNA]</scope>
    <source>
        <strain evidence="6">Cfa_2016G</strain>
        <tissue evidence="6">Leaf</tissue>
    </source>
</reference>
<dbReference type="GO" id="GO:0030247">
    <property type="term" value="F:polysaccharide binding"/>
    <property type="evidence" value="ECO:0007669"/>
    <property type="project" value="InterPro"/>
</dbReference>
<evidence type="ECO:0000313" key="7">
    <source>
        <dbReference type="Proteomes" id="UP000327013"/>
    </source>
</evidence>
<dbReference type="PANTHER" id="PTHR33491">
    <property type="entry name" value="OSJNBA0016N04.9 PROTEIN"/>
    <property type="match status" value="1"/>
</dbReference>
<feature type="domain" description="Wall-associated receptor kinase galacturonan-binding" evidence="5">
    <location>
        <begin position="36"/>
        <end position="90"/>
    </location>
</feature>
<gene>
    <name evidence="6" type="ORF">FH972_027233</name>
</gene>
<feature type="signal peptide" evidence="3">
    <location>
        <begin position="1"/>
        <end position="32"/>
    </location>
</feature>
<dbReference type="AlphaFoldDB" id="A0A5N6L6K1"/>
<dbReference type="EMBL" id="VIBQ01001151">
    <property type="protein sequence ID" value="KAC5425742.1"/>
    <property type="molecule type" value="Genomic_DNA"/>
</dbReference>
<dbReference type="GO" id="GO:0016020">
    <property type="term" value="C:membrane"/>
    <property type="evidence" value="ECO:0007669"/>
    <property type="project" value="UniProtKB-SubCell"/>
</dbReference>